<evidence type="ECO:0000256" key="6">
    <source>
        <dbReference type="ARBA" id="ARBA00023136"/>
    </source>
</evidence>
<accession>A0AAV7CKS1</accession>
<evidence type="ECO:0000256" key="1">
    <source>
        <dbReference type="ARBA" id="ARBA00004575"/>
    </source>
</evidence>
<feature type="transmembrane region" description="Helical" evidence="9">
    <location>
        <begin position="233"/>
        <end position="251"/>
    </location>
</feature>
<keyword evidence="7" id="KW-0539">Nucleus</keyword>
<comment type="subcellular location">
    <subcellularLocation>
        <location evidence="1">Nucleus inner membrane</location>
        <topology evidence="1">Multi-pass membrane protein</topology>
        <orientation evidence="1">Nucleoplasmic side</orientation>
    </subcellularLocation>
</comment>
<gene>
    <name evidence="10" type="ORF">GDO81_005103</name>
</gene>
<evidence type="ECO:0000256" key="7">
    <source>
        <dbReference type="ARBA" id="ARBA00023242"/>
    </source>
</evidence>
<dbReference type="PANTHER" id="PTHR13598:SF1">
    <property type="entry name" value="AT07567P-RELATED"/>
    <property type="match status" value="1"/>
</dbReference>
<dbReference type="GO" id="GO:0005637">
    <property type="term" value="C:nuclear inner membrane"/>
    <property type="evidence" value="ECO:0007669"/>
    <property type="project" value="UniProtKB-SubCell"/>
</dbReference>
<dbReference type="InterPro" id="IPR019358">
    <property type="entry name" value="NEMP_fam"/>
</dbReference>
<evidence type="ECO:0000256" key="9">
    <source>
        <dbReference type="SAM" id="Phobius"/>
    </source>
</evidence>
<feature type="transmembrane region" description="Helical" evidence="9">
    <location>
        <begin position="170"/>
        <end position="191"/>
    </location>
</feature>
<dbReference type="PANTHER" id="PTHR13598">
    <property type="entry name" value="AT07567P-RELATED"/>
    <property type="match status" value="1"/>
</dbReference>
<evidence type="ECO:0000313" key="11">
    <source>
        <dbReference type="Proteomes" id="UP000824782"/>
    </source>
</evidence>
<reference evidence="10" key="1">
    <citation type="thesis" date="2020" institute="ProQuest LLC" country="789 East Eisenhower Parkway, Ann Arbor, MI, USA">
        <title>Comparative Genomics and Chromosome Evolution.</title>
        <authorList>
            <person name="Mudd A.B."/>
        </authorList>
    </citation>
    <scope>NUCLEOTIDE SEQUENCE</scope>
    <source>
        <strain evidence="10">237g6f4</strain>
        <tissue evidence="10">Blood</tissue>
    </source>
</reference>
<feature type="transmembrane region" description="Helical" evidence="9">
    <location>
        <begin position="271"/>
        <end position="295"/>
    </location>
</feature>
<organism evidence="10 11">
    <name type="scientific">Engystomops pustulosus</name>
    <name type="common">Tungara frog</name>
    <name type="synonym">Physalaemus pustulosus</name>
    <dbReference type="NCBI Taxonomy" id="76066"/>
    <lineage>
        <taxon>Eukaryota</taxon>
        <taxon>Metazoa</taxon>
        <taxon>Chordata</taxon>
        <taxon>Craniata</taxon>
        <taxon>Vertebrata</taxon>
        <taxon>Euteleostomi</taxon>
        <taxon>Amphibia</taxon>
        <taxon>Batrachia</taxon>
        <taxon>Anura</taxon>
        <taxon>Neobatrachia</taxon>
        <taxon>Hyloidea</taxon>
        <taxon>Leptodactylidae</taxon>
        <taxon>Leiuperinae</taxon>
        <taxon>Engystomops</taxon>
    </lineage>
</organism>
<keyword evidence="5 9" id="KW-1133">Transmembrane helix</keyword>
<feature type="transmembrane region" description="Helical" evidence="9">
    <location>
        <begin position="148"/>
        <end position="164"/>
    </location>
</feature>
<evidence type="ECO:0000256" key="2">
    <source>
        <dbReference type="ARBA" id="ARBA00005748"/>
    </source>
</evidence>
<evidence type="ECO:0008006" key="12">
    <source>
        <dbReference type="Google" id="ProtNLM"/>
    </source>
</evidence>
<dbReference type="Proteomes" id="UP000824782">
    <property type="component" value="Unassembled WGS sequence"/>
</dbReference>
<keyword evidence="11" id="KW-1185">Reference proteome</keyword>
<name>A0AAV7CKS1_ENGPU</name>
<feature type="compositionally biased region" description="Polar residues" evidence="8">
    <location>
        <begin position="429"/>
        <end position="438"/>
    </location>
</feature>
<feature type="compositionally biased region" description="Acidic residues" evidence="8">
    <location>
        <begin position="406"/>
        <end position="418"/>
    </location>
</feature>
<comment type="caution">
    <text evidence="10">The sequence shown here is derived from an EMBL/GenBank/DDBJ whole genome shotgun (WGS) entry which is preliminary data.</text>
</comment>
<proteinExistence type="inferred from homology"/>
<sequence length="438" mass="50744">MRSHYHCGLPDLQGLGTSWKMAAPMVTGINEKLKIIQLVERKSDTYNTSQNFCYKKTLEPKWFDIWTKVQIRVNSTGMIRVTQVDSEEKLKELEGFNFADFFSFFKEKLNDTYINVDLHSNKTCIKVHVNGADTRYSVILYKGFDPKLFAIFLIGLFLFFYGDSLSRSQLFYYGTGMSVGMVASILILVFLLSRLLPKKSPFYMLLVGGWSFSLYVIQLVFKNFQGICTEYWQYLLGYLAVVGFISFAVCYKYGPLENERSINLLNWTLQLLGLLLMYIGIQVRNVALAMIVVAFCTKQIEYPVRWAHCLYRILVKNRRRPEPPRLLTEEEYRKQGEEETRKALEDLRQYCSSPDFQAWKVISRIQSPKRFADFVEGSSHLTSNEVSHHEHEYGIGGSYFEDEFFGNEGDTDFEDDGDASYSDFHRDQPNNMAGSPHN</sequence>
<dbReference type="AlphaFoldDB" id="A0AAV7CKS1"/>
<keyword evidence="6 9" id="KW-0472">Membrane</keyword>
<keyword evidence="3 9" id="KW-0812">Transmembrane</keyword>
<evidence type="ECO:0000256" key="3">
    <source>
        <dbReference type="ARBA" id="ARBA00022692"/>
    </source>
</evidence>
<dbReference type="EMBL" id="WNYA01000002">
    <property type="protein sequence ID" value="KAG8585665.1"/>
    <property type="molecule type" value="Genomic_DNA"/>
</dbReference>
<feature type="region of interest" description="Disordered" evidence="8">
    <location>
        <begin position="406"/>
        <end position="438"/>
    </location>
</feature>
<keyword evidence="4" id="KW-0732">Signal</keyword>
<evidence type="ECO:0000313" key="10">
    <source>
        <dbReference type="EMBL" id="KAG8585665.1"/>
    </source>
</evidence>
<protein>
    <recommendedName>
        <fullName evidence="12">Nuclear envelope integral membrane protein 1</fullName>
    </recommendedName>
</protein>
<evidence type="ECO:0000256" key="4">
    <source>
        <dbReference type="ARBA" id="ARBA00022729"/>
    </source>
</evidence>
<dbReference type="Pfam" id="PF10225">
    <property type="entry name" value="NEMP"/>
    <property type="match status" value="1"/>
</dbReference>
<feature type="transmembrane region" description="Helical" evidence="9">
    <location>
        <begin position="203"/>
        <end position="221"/>
    </location>
</feature>
<evidence type="ECO:0000256" key="5">
    <source>
        <dbReference type="ARBA" id="ARBA00022989"/>
    </source>
</evidence>
<evidence type="ECO:0000256" key="8">
    <source>
        <dbReference type="SAM" id="MobiDB-lite"/>
    </source>
</evidence>
<comment type="similarity">
    <text evidence="2">Belongs to the NEMP family.</text>
</comment>